<evidence type="ECO:0000313" key="2">
    <source>
        <dbReference type="EMBL" id="KAG2538630.1"/>
    </source>
</evidence>
<protein>
    <submittedName>
        <fullName evidence="2">Uncharacterized protein</fullName>
    </submittedName>
</protein>
<sequence length="242" mass="28279">MADNRWSGGICPTEPGLPKLLLLSLERVGVVDPPEYTYREYDSRGTLRCDMMIFVGKSTRYPDVEPWFISTTGFCFPDTYRKAARKALRHLRVVYKHHLQRTPIGFFPPTEERGRSWIAQMRGHGRKEEELEDTVAHLSIYLTGLDQFYREQAAQLKHQIRRAEKAIQEMESQRIRAIQAENSLAALQTQWQNYETFRTEAGLLEEEPEETHWDKGTQTKDEVLEQCLPPKKRPIQIEEESL</sequence>
<dbReference type="AlphaFoldDB" id="A0A8T0MMW0"/>
<gene>
    <name evidence="2" type="ORF">PVAP13_9NG403814</name>
</gene>
<feature type="coiled-coil region" evidence="1">
    <location>
        <begin position="146"/>
        <end position="190"/>
    </location>
</feature>
<accession>A0A8T0MMW0</accession>
<proteinExistence type="predicted"/>
<keyword evidence="1" id="KW-0175">Coiled coil</keyword>
<evidence type="ECO:0000256" key="1">
    <source>
        <dbReference type="SAM" id="Coils"/>
    </source>
</evidence>
<dbReference type="Proteomes" id="UP000823388">
    <property type="component" value="Chromosome 9N"/>
</dbReference>
<comment type="caution">
    <text evidence="2">The sequence shown here is derived from an EMBL/GenBank/DDBJ whole genome shotgun (WGS) entry which is preliminary data.</text>
</comment>
<keyword evidence="3" id="KW-1185">Reference proteome</keyword>
<reference evidence="2" key="1">
    <citation type="submission" date="2020-05" db="EMBL/GenBank/DDBJ databases">
        <title>WGS assembly of Panicum virgatum.</title>
        <authorList>
            <person name="Lovell J.T."/>
            <person name="Jenkins J."/>
            <person name="Shu S."/>
            <person name="Juenger T.E."/>
            <person name="Schmutz J."/>
        </authorList>
    </citation>
    <scope>NUCLEOTIDE SEQUENCE</scope>
    <source>
        <strain evidence="2">AP13</strain>
    </source>
</reference>
<name>A0A8T0MMW0_PANVG</name>
<evidence type="ECO:0000313" key="3">
    <source>
        <dbReference type="Proteomes" id="UP000823388"/>
    </source>
</evidence>
<organism evidence="2 3">
    <name type="scientific">Panicum virgatum</name>
    <name type="common">Blackwell switchgrass</name>
    <dbReference type="NCBI Taxonomy" id="38727"/>
    <lineage>
        <taxon>Eukaryota</taxon>
        <taxon>Viridiplantae</taxon>
        <taxon>Streptophyta</taxon>
        <taxon>Embryophyta</taxon>
        <taxon>Tracheophyta</taxon>
        <taxon>Spermatophyta</taxon>
        <taxon>Magnoliopsida</taxon>
        <taxon>Liliopsida</taxon>
        <taxon>Poales</taxon>
        <taxon>Poaceae</taxon>
        <taxon>PACMAD clade</taxon>
        <taxon>Panicoideae</taxon>
        <taxon>Panicodae</taxon>
        <taxon>Paniceae</taxon>
        <taxon>Panicinae</taxon>
        <taxon>Panicum</taxon>
        <taxon>Panicum sect. Hiantes</taxon>
    </lineage>
</organism>
<dbReference type="EMBL" id="CM029054">
    <property type="protein sequence ID" value="KAG2538630.1"/>
    <property type="molecule type" value="Genomic_DNA"/>
</dbReference>